<proteinExistence type="predicted"/>
<dbReference type="EMBL" id="JAGKQM010000012">
    <property type="protein sequence ID" value="KAH0896243.1"/>
    <property type="molecule type" value="Genomic_DNA"/>
</dbReference>
<reference evidence="2 3" key="1">
    <citation type="submission" date="2021-05" db="EMBL/GenBank/DDBJ databases">
        <title>Genome Assembly of Synthetic Allotetraploid Brassica napus Reveals Homoeologous Exchanges between Subgenomes.</title>
        <authorList>
            <person name="Davis J.T."/>
        </authorList>
    </citation>
    <scope>NUCLEOTIDE SEQUENCE [LARGE SCALE GENOMIC DNA]</scope>
    <source>
        <strain evidence="3">cv. Da-Ae</strain>
        <tissue evidence="2">Seedling</tissue>
    </source>
</reference>
<feature type="compositionally biased region" description="Acidic residues" evidence="1">
    <location>
        <begin position="25"/>
        <end position="41"/>
    </location>
</feature>
<evidence type="ECO:0000313" key="2">
    <source>
        <dbReference type="EMBL" id="KAH0896243.1"/>
    </source>
</evidence>
<gene>
    <name evidence="2" type="ORF">HID58_045811</name>
</gene>
<accession>A0ABQ8AVL2</accession>
<dbReference type="Proteomes" id="UP000824890">
    <property type="component" value="Unassembled WGS sequence"/>
</dbReference>
<protein>
    <submittedName>
        <fullName evidence="2">Uncharacterized protein</fullName>
    </submittedName>
</protein>
<keyword evidence="3" id="KW-1185">Reference proteome</keyword>
<feature type="region of interest" description="Disordered" evidence="1">
    <location>
        <begin position="25"/>
        <end position="89"/>
    </location>
</feature>
<name>A0ABQ8AVL2_BRANA</name>
<comment type="caution">
    <text evidence="2">The sequence shown here is derived from an EMBL/GenBank/DDBJ whole genome shotgun (WGS) entry which is preliminary data.</text>
</comment>
<sequence>MDLYSNGSMEANTLNLYDDDYLSVEDMMAENEDDQEIDDAQGDSVTSDAKTRDEKEDEKEDEENEGETEEEEKEEEGGRRKKKIQNVCL</sequence>
<evidence type="ECO:0000313" key="3">
    <source>
        <dbReference type="Proteomes" id="UP000824890"/>
    </source>
</evidence>
<feature type="compositionally biased region" description="Basic residues" evidence="1">
    <location>
        <begin position="79"/>
        <end position="89"/>
    </location>
</feature>
<organism evidence="2 3">
    <name type="scientific">Brassica napus</name>
    <name type="common">Rape</name>
    <dbReference type="NCBI Taxonomy" id="3708"/>
    <lineage>
        <taxon>Eukaryota</taxon>
        <taxon>Viridiplantae</taxon>
        <taxon>Streptophyta</taxon>
        <taxon>Embryophyta</taxon>
        <taxon>Tracheophyta</taxon>
        <taxon>Spermatophyta</taxon>
        <taxon>Magnoliopsida</taxon>
        <taxon>eudicotyledons</taxon>
        <taxon>Gunneridae</taxon>
        <taxon>Pentapetalae</taxon>
        <taxon>rosids</taxon>
        <taxon>malvids</taxon>
        <taxon>Brassicales</taxon>
        <taxon>Brassicaceae</taxon>
        <taxon>Brassiceae</taxon>
        <taxon>Brassica</taxon>
    </lineage>
</organism>
<feature type="compositionally biased region" description="Acidic residues" evidence="1">
    <location>
        <begin position="55"/>
        <end position="75"/>
    </location>
</feature>
<evidence type="ECO:0000256" key="1">
    <source>
        <dbReference type="SAM" id="MobiDB-lite"/>
    </source>
</evidence>